<evidence type="ECO:0000256" key="1">
    <source>
        <dbReference type="SAM" id="Phobius"/>
    </source>
</evidence>
<accession>A0A1F7UJH0</accession>
<dbReference type="EMBL" id="MGEH01000032">
    <property type="protein sequence ID" value="OGL78395.1"/>
    <property type="molecule type" value="Genomic_DNA"/>
</dbReference>
<dbReference type="Proteomes" id="UP000176603">
    <property type="component" value="Unassembled WGS sequence"/>
</dbReference>
<gene>
    <name evidence="2" type="ORF">A3E39_02745</name>
</gene>
<reference evidence="2 3" key="1">
    <citation type="journal article" date="2016" name="Nat. Commun.">
        <title>Thousands of microbial genomes shed light on interconnected biogeochemical processes in an aquifer system.</title>
        <authorList>
            <person name="Anantharaman K."/>
            <person name="Brown C.T."/>
            <person name="Hug L.A."/>
            <person name="Sharon I."/>
            <person name="Castelle C.J."/>
            <person name="Probst A.J."/>
            <person name="Thomas B.C."/>
            <person name="Singh A."/>
            <person name="Wilkins M.J."/>
            <person name="Karaoz U."/>
            <person name="Brodie E.L."/>
            <person name="Williams K.H."/>
            <person name="Hubbard S.S."/>
            <person name="Banfield J.F."/>
        </authorList>
    </citation>
    <scope>NUCLEOTIDE SEQUENCE [LARGE SCALE GENOMIC DNA]</scope>
</reference>
<comment type="caution">
    <text evidence="2">The sequence shown here is derived from an EMBL/GenBank/DDBJ whole genome shotgun (WGS) entry which is preliminary data.</text>
</comment>
<evidence type="ECO:0000313" key="3">
    <source>
        <dbReference type="Proteomes" id="UP000176603"/>
    </source>
</evidence>
<keyword evidence="1" id="KW-1133">Transmembrane helix</keyword>
<evidence type="ECO:0000313" key="2">
    <source>
        <dbReference type="EMBL" id="OGL78395.1"/>
    </source>
</evidence>
<protein>
    <submittedName>
        <fullName evidence="2">Uncharacterized protein</fullName>
    </submittedName>
</protein>
<organism evidence="2 3">
    <name type="scientific">Candidatus Uhrbacteria bacterium RIFCSPHIGHO2_12_FULL_60_25</name>
    <dbReference type="NCBI Taxonomy" id="1802399"/>
    <lineage>
        <taxon>Bacteria</taxon>
        <taxon>Candidatus Uhriibacteriota</taxon>
    </lineage>
</organism>
<sequence length="177" mass="19584">MSLWRKYWIPLVVTLLATISITTFILEKPSERTVHVRYTAPAWHPGGNISLSGFWDISSPSGILCADKNASATVFECDLTFPLDTRVLFWIGLPHAGAPGGFIWWGDMNWKTPTMGCPDCECSPWGGDGAMIGTLTLTSDDKPVTFTMVPSPAYNDPNPNRHCERGEMLIYNGSWSQ</sequence>
<keyword evidence="1" id="KW-0812">Transmembrane</keyword>
<dbReference type="AlphaFoldDB" id="A0A1F7UJH0"/>
<proteinExistence type="predicted"/>
<feature type="transmembrane region" description="Helical" evidence="1">
    <location>
        <begin position="7"/>
        <end position="26"/>
    </location>
</feature>
<keyword evidence="1" id="KW-0472">Membrane</keyword>
<name>A0A1F7UJH0_9BACT</name>